<name>A0A543PJ68_9ACTN</name>
<dbReference type="Gene3D" id="3.30.60.230">
    <property type="entry name" value="Lsr2, dimerization domain"/>
    <property type="match status" value="1"/>
</dbReference>
<dbReference type="InterPro" id="IPR024412">
    <property type="entry name" value="Lsr2_dim_dom"/>
</dbReference>
<dbReference type="InterPro" id="IPR042261">
    <property type="entry name" value="Lsr2-like_dimerization"/>
</dbReference>
<dbReference type="AlphaFoldDB" id="A0A543PJ68"/>
<feature type="domain" description="Lsr2 DNA-binding" evidence="3">
    <location>
        <begin position="73"/>
        <end position="108"/>
    </location>
</feature>
<dbReference type="InterPro" id="IPR036625">
    <property type="entry name" value="E3-bd_dom_sf"/>
</dbReference>
<dbReference type="Pfam" id="PF11774">
    <property type="entry name" value="Lsr2"/>
    <property type="match status" value="1"/>
</dbReference>
<keyword evidence="5" id="KW-1185">Reference proteome</keyword>
<gene>
    <name evidence="4" type="ORF">FHU33_3600</name>
</gene>
<evidence type="ECO:0000256" key="1">
    <source>
        <dbReference type="ARBA" id="ARBA00023125"/>
    </source>
</evidence>
<keyword evidence="1" id="KW-0238">DNA-binding</keyword>
<evidence type="ECO:0000313" key="5">
    <source>
        <dbReference type="Proteomes" id="UP000319865"/>
    </source>
</evidence>
<dbReference type="RefSeq" id="WP_142026528.1">
    <property type="nucleotide sequence ID" value="NZ_VFQE01000001.1"/>
</dbReference>
<dbReference type="GO" id="GO:0016746">
    <property type="term" value="F:acyltransferase activity"/>
    <property type="evidence" value="ECO:0007669"/>
    <property type="project" value="InterPro"/>
</dbReference>
<evidence type="ECO:0000259" key="2">
    <source>
        <dbReference type="Pfam" id="PF11774"/>
    </source>
</evidence>
<dbReference type="Pfam" id="PF23359">
    <property type="entry name" value="Lsr2_DNA-bd"/>
    <property type="match status" value="1"/>
</dbReference>
<organism evidence="4 5">
    <name type="scientific">Blastococcus colisei</name>
    <dbReference type="NCBI Taxonomy" id="1564162"/>
    <lineage>
        <taxon>Bacteria</taxon>
        <taxon>Bacillati</taxon>
        <taxon>Actinomycetota</taxon>
        <taxon>Actinomycetes</taxon>
        <taxon>Geodermatophilales</taxon>
        <taxon>Geodermatophilaceae</taxon>
        <taxon>Blastococcus</taxon>
    </lineage>
</organism>
<proteinExistence type="predicted"/>
<evidence type="ECO:0000313" key="4">
    <source>
        <dbReference type="EMBL" id="TQN44114.1"/>
    </source>
</evidence>
<feature type="domain" description="Lsr2 dimerization" evidence="2">
    <location>
        <begin position="1"/>
        <end position="62"/>
    </location>
</feature>
<dbReference type="OrthoDB" id="4113332at2"/>
<dbReference type="GO" id="GO:0003677">
    <property type="term" value="F:DNA binding"/>
    <property type="evidence" value="ECO:0007669"/>
    <property type="project" value="UniProtKB-KW"/>
</dbReference>
<evidence type="ECO:0000259" key="3">
    <source>
        <dbReference type="Pfam" id="PF23359"/>
    </source>
</evidence>
<accession>A0A543PJ68</accession>
<reference evidence="4 5" key="1">
    <citation type="submission" date="2019-06" db="EMBL/GenBank/DDBJ databases">
        <title>Sequencing the genomes of 1000 actinobacteria strains.</title>
        <authorList>
            <person name="Klenk H.-P."/>
        </authorList>
    </citation>
    <scope>NUCLEOTIDE SEQUENCE [LARGE SCALE GENOMIC DNA]</scope>
    <source>
        <strain evidence="4 5">DSM 46837</strain>
    </source>
</reference>
<dbReference type="Gene3D" id="4.10.320.10">
    <property type="entry name" value="E3-binding domain"/>
    <property type="match status" value="1"/>
</dbReference>
<dbReference type="Proteomes" id="UP000319865">
    <property type="component" value="Unassembled WGS sequence"/>
</dbReference>
<protein>
    <submittedName>
        <fullName evidence="4">Lsr2 protein</fullName>
    </submittedName>
</protein>
<dbReference type="InterPro" id="IPR055370">
    <property type="entry name" value="Lsr2_DNA-bd"/>
</dbReference>
<dbReference type="EMBL" id="VFQE01000001">
    <property type="protein sequence ID" value="TQN44114.1"/>
    <property type="molecule type" value="Genomic_DNA"/>
</dbReference>
<sequence>MAQKTKVVLVDDLTGQVLPDGQGQTVSFALEGTSYEIDLTKDDADALRQLFKRYVEAGRKVGRQSAGRRGARARQDTAVIRTWARENGHDVSERGRIPSAIVEAYEAAN</sequence>
<comment type="caution">
    <text evidence="4">The sequence shown here is derived from an EMBL/GenBank/DDBJ whole genome shotgun (WGS) entry which is preliminary data.</text>
</comment>